<keyword evidence="1" id="KW-0472">Membrane</keyword>
<dbReference type="Proteomes" id="UP000244682">
    <property type="component" value="Chromosome"/>
</dbReference>
<sequence>MQETIIAINHHNNKTRIKALQFNIKAIYSFLLIICLIYFSFCFMVIQNKHINKLICVSLYPLFLILSQK</sequence>
<dbReference type="AlphaFoldDB" id="A0AAU8ZKE9"/>
<evidence type="ECO:0000313" key="3">
    <source>
        <dbReference type="Proteomes" id="UP000244682"/>
    </source>
</evidence>
<organism evidence="2 3">
    <name type="scientific">Morganella morganii</name>
    <name type="common">Proteus morganii</name>
    <dbReference type="NCBI Taxonomy" id="582"/>
    <lineage>
        <taxon>Bacteria</taxon>
        <taxon>Pseudomonadati</taxon>
        <taxon>Pseudomonadota</taxon>
        <taxon>Gammaproteobacteria</taxon>
        <taxon>Enterobacterales</taxon>
        <taxon>Morganellaceae</taxon>
        <taxon>Morganella</taxon>
    </lineage>
</organism>
<dbReference type="EMBL" id="CP028956">
    <property type="protein sequence ID" value="AWC93740.1"/>
    <property type="molecule type" value="Genomic_DNA"/>
</dbReference>
<evidence type="ECO:0000256" key="1">
    <source>
        <dbReference type="SAM" id="Phobius"/>
    </source>
</evidence>
<name>A0AAU8ZKE9_MORMO</name>
<gene>
    <name evidence="2" type="ORF">AM380_08905</name>
</gene>
<feature type="transmembrane region" description="Helical" evidence="1">
    <location>
        <begin position="26"/>
        <end position="46"/>
    </location>
</feature>
<accession>A0AAU8ZKE9</accession>
<evidence type="ECO:0000313" key="2">
    <source>
        <dbReference type="EMBL" id="AWC93740.1"/>
    </source>
</evidence>
<proteinExistence type="predicted"/>
<protein>
    <submittedName>
        <fullName evidence="2">Uncharacterized protein</fullName>
    </submittedName>
</protein>
<keyword evidence="1" id="KW-1133">Transmembrane helix</keyword>
<reference evidence="2 3" key="1">
    <citation type="submission" date="2018-04" db="EMBL/GenBank/DDBJ databases">
        <title>Whole genome sequencing of Morganella morganii AR_0133.</title>
        <authorList>
            <person name="Conlan S."/>
            <person name="Thomas P.J."/>
            <person name="Mullikin J."/>
            <person name="Frank K.M."/>
            <person name="Segre J.A."/>
        </authorList>
    </citation>
    <scope>NUCLEOTIDE SEQUENCE [LARGE SCALE GENOMIC DNA]</scope>
    <source>
        <strain evidence="2 3">AR_0133</strain>
    </source>
</reference>
<keyword evidence="1" id="KW-0812">Transmembrane</keyword>